<evidence type="ECO:0000256" key="2">
    <source>
        <dbReference type="ARBA" id="ARBA00009939"/>
    </source>
</evidence>
<dbReference type="SMART" id="SM00192">
    <property type="entry name" value="LDLa"/>
    <property type="match status" value="5"/>
</dbReference>
<feature type="compositionally biased region" description="Polar residues" evidence="13">
    <location>
        <begin position="624"/>
        <end position="633"/>
    </location>
</feature>
<proteinExistence type="inferred from homology"/>
<keyword evidence="9" id="KW-0168">Coated pit</keyword>
<feature type="region of interest" description="Disordered" evidence="13">
    <location>
        <begin position="518"/>
        <end position="641"/>
    </location>
</feature>
<dbReference type="SUPFAM" id="SSF49854">
    <property type="entry name" value="Spermadhesin, CUB domain"/>
    <property type="match status" value="1"/>
</dbReference>
<feature type="disulfide bond" evidence="12">
    <location>
        <begin position="404"/>
        <end position="422"/>
    </location>
</feature>
<dbReference type="PANTHER" id="PTHR24270:SF63">
    <property type="entry name" value="TERRIBLY REDUCED OPTIC LOBES, ISOFORM B"/>
    <property type="match status" value="1"/>
</dbReference>
<dbReference type="GeneID" id="108864705"/>
<sequence>MSPASEPHLPAEDNVDSPEWSDRFNLSLALSVSGARRGLPHPIHNYSICGNYTEFHTDGFILSPDMSLIQHENVNCTIDIRGNDSQMVTIHFEDFVIDTTVPHANDSLVSCGGFAERVSDCCLGAMLKVSEIGPPRRKYVAFKDLAYDQIQQNIYCGSGKKRLPQPFLSAGSGVSLQFVSIANLAPKGRNITRMFKLRYYVSKAGSDCGPHEFQCQSDKKCIPTAWRCNQNRECEDGSDERDCTQTMYNHPATKRSRWIWCDQDHIFCGMHSKDCFATAQRCNGVRDCSNGFDEDQCPPGSNYVLCKNFIGNATRCGSTQYCYDQAAQSCDGVLDCPLGDDERGCDPCPELIRCGKHASSSNYGGLCGFNDSQRCNGIDDCHDGFDEMNCLAARCGPNWGSFLCGDGRCISDERRCDHMPDCSGAEDEMYCIKNSVITAAIMGSLVCGILVVIAISCTCRLYALRLVSYQRQQNCSSGVPEDRRRRSSISDSDLLRFDALQDLYCYYGFRDPPPPYSVAVAGDPPVIPPPPGTSGRRRRSRTHHTRMYTSRRSSNNLVTVEATIEQGGSQAEPAPPSAVHPDASPSSPPPQPVSPKPGPSQNEIQAPTHEECSQRDVREHLNKTENGFENPSPTGEIEFSVLPPSNSTVIAVGTDAASSTTDDQPLIVE</sequence>
<dbReference type="Gene3D" id="2.60.120.290">
    <property type="entry name" value="Spermadhesin, CUB domain"/>
    <property type="match status" value="1"/>
</dbReference>
<feature type="disulfide bond" evidence="12">
    <location>
        <begin position="416"/>
        <end position="431"/>
    </location>
</feature>
<evidence type="ECO:0000256" key="8">
    <source>
        <dbReference type="ARBA" id="ARBA00023157"/>
    </source>
</evidence>
<evidence type="ECO:0000256" key="6">
    <source>
        <dbReference type="ARBA" id="ARBA00022989"/>
    </source>
</evidence>
<reference evidence="17" key="1">
    <citation type="submission" date="2025-08" db="UniProtKB">
        <authorList>
            <consortium name="RefSeq"/>
        </authorList>
    </citation>
    <scope>IDENTIFICATION</scope>
</reference>
<feature type="domain" description="CUB" evidence="15">
    <location>
        <begin position="49"/>
        <end position="202"/>
    </location>
</feature>
<evidence type="ECO:0000256" key="1">
    <source>
        <dbReference type="ARBA" id="ARBA00004167"/>
    </source>
</evidence>
<dbReference type="PRINTS" id="PR00261">
    <property type="entry name" value="LDLRECEPTOR"/>
</dbReference>
<dbReference type="InterPro" id="IPR000859">
    <property type="entry name" value="CUB_dom"/>
</dbReference>
<dbReference type="InterPro" id="IPR002172">
    <property type="entry name" value="LDrepeatLR_classA_rpt"/>
</dbReference>
<dbReference type="GO" id="GO:0005905">
    <property type="term" value="C:clathrin-coated pit"/>
    <property type="evidence" value="ECO:0007669"/>
    <property type="project" value="UniProtKB-KW"/>
</dbReference>
<dbReference type="RefSeq" id="XP_018496366.1">
    <property type="nucleotide sequence ID" value="XM_018640850.1"/>
</dbReference>
<keyword evidence="6 14" id="KW-1133">Transmembrane helix</keyword>
<feature type="compositionally biased region" description="Pro residues" evidence="13">
    <location>
        <begin position="586"/>
        <end position="598"/>
    </location>
</feature>
<evidence type="ECO:0000256" key="9">
    <source>
        <dbReference type="ARBA" id="ARBA00023176"/>
    </source>
</evidence>
<dbReference type="PANTHER" id="PTHR24270">
    <property type="entry name" value="LOW-DENSITY LIPOPROTEIN RECEPTOR-RELATED"/>
    <property type="match status" value="1"/>
</dbReference>
<keyword evidence="4 14" id="KW-0812">Transmembrane</keyword>
<name>A0AAJ7PAH3_9ACAR</name>
<feature type="disulfide bond" evidence="12">
    <location>
        <begin position="330"/>
        <end position="345"/>
    </location>
</feature>
<dbReference type="InterPro" id="IPR023415">
    <property type="entry name" value="LDLR_class-A_CS"/>
</dbReference>
<keyword evidence="3" id="KW-0254">Endocytosis</keyword>
<evidence type="ECO:0000256" key="12">
    <source>
        <dbReference type="PROSITE-ProRule" id="PRU00124"/>
    </source>
</evidence>
<dbReference type="Gene3D" id="4.10.1220.10">
    <property type="entry name" value="EGF-type module"/>
    <property type="match status" value="1"/>
</dbReference>
<dbReference type="PROSITE" id="PS01209">
    <property type="entry name" value="LDLRA_1"/>
    <property type="match status" value="2"/>
</dbReference>
<evidence type="ECO:0000256" key="14">
    <source>
        <dbReference type="SAM" id="Phobius"/>
    </source>
</evidence>
<dbReference type="GO" id="GO:0005886">
    <property type="term" value="C:plasma membrane"/>
    <property type="evidence" value="ECO:0007669"/>
    <property type="project" value="TreeGrafter"/>
</dbReference>
<dbReference type="SUPFAM" id="SSF57424">
    <property type="entry name" value="LDL receptor-like module"/>
    <property type="match status" value="3"/>
</dbReference>
<organism evidence="16 17">
    <name type="scientific">Galendromus occidentalis</name>
    <name type="common">western predatory mite</name>
    <dbReference type="NCBI Taxonomy" id="34638"/>
    <lineage>
        <taxon>Eukaryota</taxon>
        <taxon>Metazoa</taxon>
        <taxon>Ecdysozoa</taxon>
        <taxon>Arthropoda</taxon>
        <taxon>Chelicerata</taxon>
        <taxon>Arachnida</taxon>
        <taxon>Acari</taxon>
        <taxon>Parasitiformes</taxon>
        <taxon>Mesostigmata</taxon>
        <taxon>Gamasina</taxon>
        <taxon>Phytoseioidea</taxon>
        <taxon>Phytoseiidae</taxon>
        <taxon>Typhlodrominae</taxon>
        <taxon>Galendromus</taxon>
    </lineage>
</organism>
<gene>
    <name evidence="17" type="primary">LOC108864705</name>
</gene>
<feature type="transmembrane region" description="Helical" evidence="14">
    <location>
        <begin position="439"/>
        <end position="463"/>
    </location>
</feature>
<dbReference type="PROSITE" id="PS01180">
    <property type="entry name" value="CUB"/>
    <property type="match status" value="1"/>
</dbReference>
<comment type="caution">
    <text evidence="12">Lacks conserved residue(s) required for the propagation of feature annotation.</text>
</comment>
<evidence type="ECO:0000256" key="5">
    <source>
        <dbReference type="ARBA" id="ARBA00022737"/>
    </source>
</evidence>
<dbReference type="CDD" id="cd00112">
    <property type="entry name" value="LDLa"/>
    <property type="match status" value="3"/>
</dbReference>
<feature type="disulfide bond" evidence="12">
    <location>
        <begin position="282"/>
        <end position="297"/>
    </location>
</feature>
<dbReference type="InterPro" id="IPR036055">
    <property type="entry name" value="LDL_receptor-like_sf"/>
</dbReference>
<protein>
    <submittedName>
        <fullName evidence="17">Low-density lipoprotein receptor-related protein 3-like</fullName>
    </submittedName>
</protein>
<dbReference type="GO" id="GO:0006897">
    <property type="term" value="P:endocytosis"/>
    <property type="evidence" value="ECO:0007669"/>
    <property type="project" value="UniProtKB-KW"/>
</dbReference>
<comment type="similarity">
    <text evidence="2">Belongs to the LDLR family.</text>
</comment>
<keyword evidence="16" id="KW-1185">Reference proteome</keyword>
<feature type="compositionally biased region" description="Basic and acidic residues" evidence="13">
    <location>
        <begin position="608"/>
        <end position="623"/>
    </location>
</feature>
<evidence type="ECO:0000259" key="15">
    <source>
        <dbReference type="PROSITE" id="PS01180"/>
    </source>
</evidence>
<dbReference type="InterPro" id="IPR035914">
    <property type="entry name" value="Sperma_CUB_dom_sf"/>
</dbReference>
<evidence type="ECO:0000256" key="10">
    <source>
        <dbReference type="ARBA" id="ARBA00037878"/>
    </source>
</evidence>
<keyword evidence="7 14" id="KW-0472">Membrane</keyword>
<dbReference type="AlphaFoldDB" id="A0AAJ7PAH3"/>
<keyword evidence="5" id="KW-0677">Repeat</keyword>
<comment type="subcellular location">
    <subcellularLocation>
        <location evidence="10">Membrane</location>
        <location evidence="10">Coated pit</location>
    </subcellularLocation>
    <subcellularLocation>
        <location evidence="1">Membrane</location>
        <topology evidence="1">Single-pass membrane protein</topology>
    </subcellularLocation>
</comment>
<feature type="disulfide bond" evidence="12">
    <location>
        <begin position="228"/>
        <end position="243"/>
    </location>
</feature>
<feature type="disulfide bond" evidence="12">
    <location>
        <begin position="375"/>
        <end position="390"/>
    </location>
</feature>
<dbReference type="Proteomes" id="UP000694867">
    <property type="component" value="Unplaced"/>
</dbReference>
<accession>A0AAJ7PAH3</accession>
<evidence type="ECO:0000313" key="17">
    <source>
        <dbReference type="RefSeq" id="XP_018496366.1"/>
    </source>
</evidence>
<evidence type="ECO:0000256" key="7">
    <source>
        <dbReference type="ARBA" id="ARBA00023136"/>
    </source>
</evidence>
<feature type="compositionally biased region" description="Basic residues" evidence="13">
    <location>
        <begin position="535"/>
        <end position="546"/>
    </location>
</feature>
<dbReference type="PROSITE" id="PS50068">
    <property type="entry name" value="LDLRA_2"/>
    <property type="match status" value="5"/>
</dbReference>
<evidence type="ECO:0000313" key="16">
    <source>
        <dbReference type="Proteomes" id="UP000694867"/>
    </source>
</evidence>
<evidence type="ECO:0000256" key="3">
    <source>
        <dbReference type="ARBA" id="ARBA00022583"/>
    </source>
</evidence>
<dbReference type="InterPro" id="IPR050685">
    <property type="entry name" value="LDLR"/>
</dbReference>
<evidence type="ECO:0000256" key="4">
    <source>
        <dbReference type="ARBA" id="ARBA00022692"/>
    </source>
</evidence>
<evidence type="ECO:0000256" key="11">
    <source>
        <dbReference type="PROSITE-ProRule" id="PRU00059"/>
    </source>
</evidence>
<feature type="disulfide bond" evidence="11">
    <location>
        <begin position="49"/>
        <end position="76"/>
    </location>
</feature>
<dbReference type="Gene3D" id="4.10.400.10">
    <property type="entry name" value="Low-density Lipoprotein Receptor"/>
    <property type="match status" value="3"/>
</dbReference>
<dbReference type="KEGG" id="goe:108864705"/>
<dbReference type="Pfam" id="PF00057">
    <property type="entry name" value="Ldl_recept_a"/>
    <property type="match status" value="2"/>
</dbReference>
<keyword evidence="8 12" id="KW-1015">Disulfide bond</keyword>
<evidence type="ECO:0000256" key="13">
    <source>
        <dbReference type="SAM" id="MobiDB-lite"/>
    </source>
</evidence>